<sequence>EFEGKSLVRGYNINDLLQDDYRIVYMHCQLVAMTRKGEQISAFQFMKVNKGG</sequence>
<dbReference type="Proteomes" id="UP000823775">
    <property type="component" value="Unassembled WGS sequence"/>
</dbReference>
<protein>
    <submittedName>
        <fullName evidence="1">Uncharacterized protein</fullName>
    </submittedName>
</protein>
<feature type="non-terminal residue" evidence="1">
    <location>
        <position position="1"/>
    </location>
</feature>
<gene>
    <name evidence="1" type="ORF">HAX54_012963</name>
</gene>
<accession>A0ABS8TMI8</accession>
<organism evidence="1 2">
    <name type="scientific">Datura stramonium</name>
    <name type="common">Jimsonweed</name>
    <name type="synonym">Common thornapple</name>
    <dbReference type="NCBI Taxonomy" id="4076"/>
    <lineage>
        <taxon>Eukaryota</taxon>
        <taxon>Viridiplantae</taxon>
        <taxon>Streptophyta</taxon>
        <taxon>Embryophyta</taxon>
        <taxon>Tracheophyta</taxon>
        <taxon>Spermatophyta</taxon>
        <taxon>Magnoliopsida</taxon>
        <taxon>eudicotyledons</taxon>
        <taxon>Gunneridae</taxon>
        <taxon>Pentapetalae</taxon>
        <taxon>asterids</taxon>
        <taxon>lamiids</taxon>
        <taxon>Solanales</taxon>
        <taxon>Solanaceae</taxon>
        <taxon>Solanoideae</taxon>
        <taxon>Datureae</taxon>
        <taxon>Datura</taxon>
    </lineage>
</organism>
<reference evidence="1 2" key="1">
    <citation type="journal article" date="2021" name="BMC Genomics">
        <title>Datura genome reveals duplications of psychoactive alkaloid biosynthetic genes and high mutation rate following tissue culture.</title>
        <authorList>
            <person name="Rajewski A."/>
            <person name="Carter-House D."/>
            <person name="Stajich J."/>
            <person name="Litt A."/>
        </authorList>
    </citation>
    <scope>NUCLEOTIDE SEQUENCE [LARGE SCALE GENOMIC DNA]</scope>
    <source>
        <strain evidence="1">AR-01</strain>
    </source>
</reference>
<dbReference type="EMBL" id="JACEIK010001769">
    <property type="protein sequence ID" value="MCD7472075.1"/>
    <property type="molecule type" value="Genomic_DNA"/>
</dbReference>
<proteinExistence type="predicted"/>
<comment type="caution">
    <text evidence="1">The sequence shown here is derived from an EMBL/GenBank/DDBJ whole genome shotgun (WGS) entry which is preliminary data.</text>
</comment>
<name>A0ABS8TMI8_DATST</name>
<keyword evidence="2" id="KW-1185">Reference proteome</keyword>
<feature type="non-terminal residue" evidence="1">
    <location>
        <position position="52"/>
    </location>
</feature>
<evidence type="ECO:0000313" key="2">
    <source>
        <dbReference type="Proteomes" id="UP000823775"/>
    </source>
</evidence>
<evidence type="ECO:0000313" key="1">
    <source>
        <dbReference type="EMBL" id="MCD7472075.1"/>
    </source>
</evidence>